<gene>
    <name evidence="1" type="ORF">FSB76_26615</name>
</gene>
<keyword evidence="2" id="KW-1185">Reference proteome</keyword>
<protein>
    <recommendedName>
        <fullName evidence="3">HNH endonuclease</fullName>
    </recommendedName>
</protein>
<dbReference type="EMBL" id="CP042437">
    <property type="protein sequence ID" value="QEC79348.1"/>
    <property type="molecule type" value="Genomic_DNA"/>
</dbReference>
<reference evidence="1 2" key="1">
    <citation type="journal article" date="2013" name="J. Microbiol.">
        <title>Mucilaginibacter ginsenosidivorax sp. nov., with ginsenoside converting activity isolated from sediment.</title>
        <authorList>
            <person name="Kim J.K."/>
            <person name="Choi T.E."/>
            <person name="Liu Q.M."/>
            <person name="Park H.Y."/>
            <person name="Yi T.H."/>
            <person name="Yoon M.H."/>
            <person name="Kim S.C."/>
            <person name="Im W.T."/>
        </authorList>
    </citation>
    <scope>NUCLEOTIDE SEQUENCE [LARGE SCALE GENOMIC DNA]</scope>
    <source>
        <strain evidence="1 2">KHI28</strain>
    </source>
</reference>
<accession>A0A5B8WB33</accession>
<evidence type="ECO:0008006" key="3">
    <source>
        <dbReference type="Google" id="ProtNLM"/>
    </source>
</evidence>
<dbReference type="OrthoDB" id="5379188at2"/>
<evidence type="ECO:0000313" key="2">
    <source>
        <dbReference type="Proteomes" id="UP000321362"/>
    </source>
</evidence>
<organism evidence="1 2">
    <name type="scientific">Mucilaginibacter ginsenosidivorax</name>
    <dbReference type="NCBI Taxonomy" id="862126"/>
    <lineage>
        <taxon>Bacteria</taxon>
        <taxon>Pseudomonadati</taxon>
        <taxon>Bacteroidota</taxon>
        <taxon>Sphingobacteriia</taxon>
        <taxon>Sphingobacteriales</taxon>
        <taxon>Sphingobacteriaceae</taxon>
        <taxon>Mucilaginibacter</taxon>
    </lineage>
</organism>
<proteinExistence type="predicted"/>
<dbReference type="KEGG" id="mgk:FSB76_26615"/>
<dbReference type="Proteomes" id="UP000321362">
    <property type="component" value="Chromosome"/>
</dbReference>
<evidence type="ECO:0000313" key="1">
    <source>
        <dbReference type="EMBL" id="QEC79348.1"/>
    </source>
</evidence>
<dbReference type="AlphaFoldDB" id="A0A5B8WB33"/>
<name>A0A5B8WB33_9SPHI</name>
<dbReference type="RefSeq" id="WP_147058857.1">
    <property type="nucleotide sequence ID" value="NZ_CP042437.1"/>
</dbReference>
<sequence length="340" mass="40177">MAISIRTHKMLWGRSGNRCAIPGCKRVLYEDETLTDDAALVGEEAHIVARSQDGPRGDSTLTADERDKYDNLVLLCSIHHKVVDDQPFEYTVDKLHKIKSDHLEWVEKNLSPDDDRQKDDEVYAMYIDKWIELAGINEWKGWTSNVFGGGEPQVFVSRYKKLRDLNEYLLARHWPKRYPNLELAFQNFRLILNEFLNVFIKYSQKIGEDENALYTTEKIYKQLRKWDEKEYDRLYRIFEYQVDLVQDLAIELTKAANYICTQIRKNVLPSFRLAEGVLLIETGPDINFSWTTVRLEYPSNDFDEIRYKGLRHLMEDRSNWNYHFGNGISESYFPINYNED</sequence>